<dbReference type="PANTHER" id="PTHR38436:SF3">
    <property type="entry name" value="CARBOXYMETHYLENEBUTENOLIDASE-RELATED"/>
    <property type="match status" value="1"/>
</dbReference>
<dbReference type="EMBL" id="AMCV02000023">
    <property type="protein sequence ID" value="TDZ18582.1"/>
    <property type="molecule type" value="Genomic_DNA"/>
</dbReference>
<dbReference type="PANTHER" id="PTHR38436">
    <property type="entry name" value="POLYKETIDE CYCLASE SNOAL-LIKE DOMAIN"/>
    <property type="match status" value="1"/>
</dbReference>
<dbReference type="Gene3D" id="3.10.450.50">
    <property type="match status" value="1"/>
</dbReference>
<dbReference type="Proteomes" id="UP000014480">
    <property type="component" value="Unassembled WGS sequence"/>
</dbReference>
<name>A0A484FKL0_COLOR</name>
<dbReference type="OrthoDB" id="5440at2759"/>
<protein>
    <recommendedName>
        <fullName evidence="3">Carboxymethylenebutenolidase</fullName>
    </recommendedName>
</protein>
<comment type="caution">
    <text evidence="1">The sequence shown here is derived from an EMBL/GenBank/DDBJ whole genome shotgun (WGS) entry which is preliminary data.</text>
</comment>
<dbReference type="InterPro" id="IPR032710">
    <property type="entry name" value="NTF2-like_dom_sf"/>
</dbReference>
<organism evidence="1 2">
    <name type="scientific">Colletotrichum orbiculare (strain 104-T / ATCC 96160 / CBS 514.97 / LARS 414 / MAFF 240422)</name>
    <name type="common">Cucumber anthracnose fungus</name>
    <name type="synonym">Colletotrichum lagenarium</name>
    <dbReference type="NCBI Taxonomy" id="1213857"/>
    <lineage>
        <taxon>Eukaryota</taxon>
        <taxon>Fungi</taxon>
        <taxon>Dikarya</taxon>
        <taxon>Ascomycota</taxon>
        <taxon>Pezizomycotina</taxon>
        <taxon>Sordariomycetes</taxon>
        <taxon>Hypocreomycetidae</taxon>
        <taxon>Glomerellales</taxon>
        <taxon>Glomerellaceae</taxon>
        <taxon>Colletotrichum</taxon>
        <taxon>Colletotrichum orbiculare species complex</taxon>
    </lineage>
</organism>
<evidence type="ECO:0000313" key="1">
    <source>
        <dbReference type="EMBL" id="TDZ18582.1"/>
    </source>
</evidence>
<proteinExistence type="predicted"/>
<reference evidence="2" key="1">
    <citation type="journal article" date="2013" name="New Phytol.">
        <title>Comparative genomic and transcriptomic analyses reveal the hemibiotrophic stage shift of Colletotrichum fungi.</title>
        <authorList>
            <person name="Gan P."/>
            <person name="Ikeda K."/>
            <person name="Irieda H."/>
            <person name="Narusaka M."/>
            <person name="O'Connell R.J."/>
            <person name="Narusaka Y."/>
            <person name="Takano Y."/>
            <person name="Kubo Y."/>
            <person name="Shirasu K."/>
        </authorList>
    </citation>
    <scope>NUCLEOTIDE SEQUENCE [LARGE SCALE GENOMIC DNA]</scope>
    <source>
        <strain evidence="2">104-T / ATCC 96160 / CBS 514.97 / LARS 414 / MAFF 240422</strain>
    </source>
</reference>
<dbReference type="STRING" id="1213857.A0A484FKL0"/>
<dbReference type="InterPro" id="IPR009959">
    <property type="entry name" value="Cyclase_SnoaL-like"/>
</dbReference>
<gene>
    <name evidence="1" type="ORF">Cob_v008543</name>
</gene>
<evidence type="ECO:0000313" key="2">
    <source>
        <dbReference type="Proteomes" id="UP000014480"/>
    </source>
</evidence>
<reference evidence="2" key="2">
    <citation type="journal article" date="2019" name="Mol. Plant Microbe Interact.">
        <title>Genome sequence resources for four phytopathogenic fungi from the Colletotrichum orbiculare species complex.</title>
        <authorList>
            <person name="Gan P."/>
            <person name="Tsushima A."/>
            <person name="Narusaka M."/>
            <person name="Narusaka Y."/>
            <person name="Takano Y."/>
            <person name="Kubo Y."/>
            <person name="Shirasu K."/>
        </authorList>
    </citation>
    <scope>GENOME REANNOTATION</scope>
    <source>
        <strain evidence="2">104-T / ATCC 96160 / CBS 514.97 / LARS 414 / MAFF 240422</strain>
    </source>
</reference>
<sequence>MPQNAGLQDCAETAMGRSYRCNQKAFLDIIMSAITVQPPLSRRGHGPGLLILVERGIDLSKHDKILDPPPAQKWAEEGYAVAQVVVDAGASDIASLLSSAIESLKELESCDVEDKFGAIVYLSSPSARLADALEKQSEIKAAVFFNFSLSLATPTLSHMSATQSAGHRTSAPAKTYSYPTAGDFFVIPGHPNFNANAAGLAHTRTLTFLKPLLGGPFFDLEAVWEEHTLFEFGERNVEKTMSTMVDQPYVNHIPTLTGGVGRARLTNFYRDHFVFNNPADTELELVSRTVGIDRVIDEFVFKCTHDRVIDWLLPGVPPTGKHLSIPFTSVVNVRGDHLHHEHIAWDQATALRQLGLLPDYLPFPYQINGTGPTAGKKFEYRLPVVGVESAKKLVDESSVESNAMFEYKTREVDA</sequence>
<accession>A0A484FKL0</accession>
<dbReference type="AlphaFoldDB" id="A0A484FKL0"/>
<dbReference type="GO" id="GO:0030638">
    <property type="term" value="P:polyketide metabolic process"/>
    <property type="evidence" value="ECO:0007669"/>
    <property type="project" value="InterPro"/>
</dbReference>
<evidence type="ECO:0008006" key="3">
    <source>
        <dbReference type="Google" id="ProtNLM"/>
    </source>
</evidence>
<keyword evidence="2" id="KW-1185">Reference proteome</keyword>
<dbReference type="SUPFAM" id="SSF54427">
    <property type="entry name" value="NTF2-like"/>
    <property type="match status" value="1"/>
</dbReference>